<evidence type="ECO:0000256" key="12">
    <source>
        <dbReference type="ARBA" id="ARBA00023136"/>
    </source>
</evidence>
<evidence type="ECO:0000256" key="4">
    <source>
        <dbReference type="ARBA" id="ARBA00022475"/>
    </source>
</evidence>
<dbReference type="GO" id="GO:0005524">
    <property type="term" value="F:ATP binding"/>
    <property type="evidence" value="ECO:0007669"/>
    <property type="project" value="UniProtKB-KW"/>
</dbReference>
<feature type="region of interest" description="Disordered" evidence="18">
    <location>
        <begin position="1626"/>
        <end position="1654"/>
    </location>
</feature>
<keyword evidence="11 17" id="KW-0518">Myosin</keyword>
<feature type="region of interest" description="Disordered" evidence="18">
    <location>
        <begin position="2147"/>
        <end position="2177"/>
    </location>
</feature>
<keyword evidence="8" id="KW-0112">Calmodulin-binding</keyword>
<dbReference type="GO" id="GO:0000146">
    <property type="term" value="F:microfilament motor activity"/>
    <property type="evidence" value="ECO:0007669"/>
    <property type="project" value="TreeGrafter"/>
</dbReference>
<name>A0A8T0BZE3_SILME</name>
<dbReference type="PANTHER" id="PTHR13140">
    <property type="entry name" value="MYOSIN"/>
    <property type="match status" value="1"/>
</dbReference>
<dbReference type="GO" id="GO:0005516">
    <property type="term" value="F:calmodulin binding"/>
    <property type="evidence" value="ECO:0007669"/>
    <property type="project" value="UniProtKB-KW"/>
</dbReference>
<evidence type="ECO:0000256" key="9">
    <source>
        <dbReference type="ARBA" id="ARBA00022989"/>
    </source>
</evidence>
<dbReference type="InterPro" id="IPR008989">
    <property type="entry name" value="Myosin_S1_N"/>
</dbReference>
<dbReference type="InterPro" id="IPR004009">
    <property type="entry name" value="SH3_Myosin"/>
</dbReference>
<dbReference type="FunFam" id="2.30.30.360:FF:000001">
    <property type="entry name" value="Myosin heavy chain"/>
    <property type="match status" value="1"/>
</dbReference>
<dbReference type="Pfam" id="PF01569">
    <property type="entry name" value="PAP2"/>
    <property type="match status" value="1"/>
</dbReference>
<dbReference type="FunFam" id="1.20.144.10:FF:000002">
    <property type="entry name" value="phospholipid phosphatase-related protein type 5"/>
    <property type="match status" value="1"/>
</dbReference>
<evidence type="ECO:0000256" key="8">
    <source>
        <dbReference type="ARBA" id="ARBA00022860"/>
    </source>
</evidence>
<feature type="region of interest" description="Disordered" evidence="18">
    <location>
        <begin position="2046"/>
        <end position="2068"/>
    </location>
</feature>
<feature type="compositionally biased region" description="Basic and acidic residues" evidence="18">
    <location>
        <begin position="1626"/>
        <end position="1640"/>
    </location>
</feature>
<evidence type="ECO:0000256" key="14">
    <source>
        <dbReference type="ARBA" id="ARBA00023203"/>
    </source>
</evidence>
<dbReference type="SUPFAM" id="SSF52540">
    <property type="entry name" value="P-loop containing nucleoside triphosphate hydrolases"/>
    <property type="match status" value="1"/>
</dbReference>
<evidence type="ECO:0000256" key="7">
    <source>
        <dbReference type="ARBA" id="ARBA00022840"/>
    </source>
</evidence>
<feature type="compositionally biased region" description="Low complexity" evidence="18">
    <location>
        <begin position="1642"/>
        <end position="1651"/>
    </location>
</feature>
<dbReference type="Gene3D" id="1.20.144.10">
    <property type="entry name" value="Phosphatidic acid phosphatase type 2/haloperoxidase"/>
    <property type="match status" value="1"/>
</dbReference>
<feature type="domain" description="Myosin N-terminal SH3-like" evidence="21">
    <location>
        <begin position="385"/>
        <end position="435"/>
    </location>
</feature>
<keyword evidence="9 19" id="KW-1133">Transmembrane helix</keyword>
<dbReference type="GO" id="GO:0007015">
    <property type="term" value="P:actin filament organization"/>
    <property type="evidence" value="ECO:0007669"/>
    <property type="project" value="TreeGrafter"/>
</dbReference>
<evidence type="ECO:0000256" key="5">
    <source>
        <dbReference type="ARBA" id="ARBA00022692"/>
    </source>
</evidence>
<dbReference type="Pfam" id="PF00063">
    <property type="entry name" value="Myosin_head"/>
    <property type="match status" value="1"/>
</dbReference>
<feature type="region of interest" description="Actin-binding" evidence="17">
    <location>
        <begin position="1012"/>
        <end position="1034"/>
    </location>
</feature>
<keyword evidence="6" id="KW-0547">Nucleotide-binding</keyword>
<dbReference type="GO" id="GO:0005737">
    <property type="term" value="C:cytoplasm"/>
    <property type="evidence" value="ECO:0007669"/>
    <property type="project" value="TreeGrafter"/>
</dbReference>
<dbReference type="GO" id="GO:0016460">
    <property type="term" value="C:myosin II complex"/>
    <property type="evidence" value="ECO:0007669"/>
    <property type="project" value="UniProtKB-ARBA"/>
</dbReference>
<dbReference type="FunFam" id="3.30.70.1590:FF:000001">
    <property type="entry name" value="Myosin heavy chain"/>
    <property type="match status" value="1"/>
</dbReference>
<dbReference type="Gene3D" id="2.30.30.360">
    <property type="entry name" value="Myosin S1 fragment, N-terminal"/>
    <property type="match status" value="1"/>
</dbReference>
<evidence type="ECO:0000256" key="16">
    <source>
        <dbReference type="ARBA" id="ARBA00081265"/>
    </source>
</evidence>
<dbReference type="CDD" id="cd03384">
    <property type="entry name" value="PAP2_wunen"/>
    <property type="match status" value="1"/>
</dbReference>
<keyword evidence="13" id="KW-0505">Motor protein</keyword>
<feature type="transmembrane region" description="Helical" evidence="19">
    <location>
        <begin position="129"/>
        <end position="149"/>
    </location>
</feature>
<dbReference type="FunFam" id="1.20.120.720:FF:000002">
    <property type="entry name" value="Myosin heavy chain 10"/>
    <property type="match status" value="1"/>
</dbReference>
<dbReference type="Gene3D" id="4.10.270.10">
    <property type="entry name" value="Myosin, subunit A"/>
    <property type="match status" value="1"/>
</dbReference>
<evidence type="ECO:0000256" key="10">
    <source>
        <dbReference type="ARBA" id="ARBA00023054"/>
    </source>
</evidence>
<feature type="region of interest" description="Disordered" evidence="18">
    <location>
        <begin position="287"/>
        <end position="310"/>
    </location>
</feature>
<keyword evidence="4" id="KW-1003">Cell membrane</keyword>
<dbReference type="PROSITE" id="PS51456">
    <property type="entry name" value="MYOSIN_MOTOR"/>
    <property type="match status" value="1"/>
</dbReference>
<evidence type="ECO:0000256" key="19">
    <source>
        <dbReference type="SAM" id="Phobius"/>
    </source>
</evidence>
<dbReference type="Proteomes" id="UP000606274">
    <property type="component" value="Unassembled WGS sequence"/>
</dbReference>
<dbReference type="FunFam" id="1.10.10.820:FF:000001">
    <property type="entry name" value="Myosin heavy chain"/>
    <property type="match status" value="1"/>
</dbReference>
<dbReference type="FunFam" id="1.20.5.340:FF:000007">
    <property type="entry name" value="Myosin heavy chain, non-muscle"/>
    <property type="match status" value="1"/>
</dbReference>
<accession>A0A8T0BZE3</accession>
<feature type="region of interest" description="Disordered" evidence="18">
    <location>
        <begin position="1517"/>
        <end position="1590"/>
    </location>
</feature>
<evidence type="ECO:0000313" key="22">
    <source>
        <dbReference type="EMBL" id="KAF7711007.1"/>
    </source>
</evidence>
<dbReference type="GO" id="GO:0051015">
    <property type="term" value="F:actin filament binding"/>
    <property type="evidence" value="ECO:0007669"/>
    <property type="project" value="InterPro"/>
</dbReference>
<comment type="caution">
    <text evidence="17">Lacks conserved residue(s) required for the propagation of feature annotation.</text>
</comment>
<dbReference type="SMART" id="SM00014">
    <property type="entry name" value="acidPPc"/>
    <property type="match status" value="1"/>
</dbReference>
<keyword evidence="23" id="KW-1185">Reference proteome</keyword>
<dbReference type="Gene3D" id="3.30.70.1590">
    <property type="match status" value="1"/>
</dbReference>
<dbReference type="PROSITE" id="PS51844">
    <property type="entry name" value="SH3_LIKE"/>
    <property type="match status" value="1"/>
</dbReference>
<dbReference type="GO" id="GO:0005886">
    <property type="term" value="C:plasma membrane"/>
    <property type="evidence" value="ECO:0007669"/>
    <property type="project" value="UniProtKB-SubCell"/>
</dbReference>
<comment type="caution">
    <text evidence="22">The sequence shown here is derived from an EMBL/GenBank/DDBJ whole genome shotgun (WGS) entry which is preliminary data.</text>
</comment>
<dbReference type="SUPFAM" id="SSF90257">
    <property type="entry name" value="Myosin rod fragments"/>
    <property type="match status" value="6"/>
</dbReference>
<gene>
    <name evidence="22" type="ORF">HF521_000018</name>
</gene>
<comment type="similarity">
    <text evidence="2 17">Belongs to the TRAFAC class myosin-kinesin ATPase superfamily. Myosin family.</text>
</comment>
<feature type="compositionally biased region" description="Basic and acidic residues" evidence="18">
    <location>
        <begin position="1542"/>
        <end position="1560"/>
    </location>
</feature>
<reference evidence="22" key="1">
    <citation type="submission" date="2020-08" db="EMBL/GenBank/DDBJ databases">
        <title>Chromosome-level assembly of Southern catfish (Silurus meridionalis) provides insights into visual adaptation to the nocturnal and benthic lifestyles.</title>
        <authorList>
            <person name="Zhang Y."/>
            <person name="Wang D."/>
            <person name="Peng Z."/>
        </authorList>
    </citation>
    <scope>NUCLEOTIDE SEQUENCE</scope>
    <source>
        <strain evidence="22">SWU-2019-XX</strain>
        <tissue evidence="22">Muscle</tissue>
    </source>
</reference>
<dbReference type="Gene3D" id="1.20.58.530">
    <property type="match status" value="1"/>
</dbReference>
<dbReference type="Pfam" id="PF01576">
    <property type="entry name" value="Myosin_tail_1"/>
    <property type="match status" value="1"/>
</dbReference>
<dbReference type="InterPro" id="IPR036938">
    <property type="entry name" value="PAP2/HPO_sf"/>
</dbReference>
<dbReference type="PANTHER" id="PTHR13140:SF857">
    <property type="entry name" value="MYOSIN-11"/>
    <property type="match status" value="1"/>
</dbReference>
<dbReference type="Gene3D" id="3.40.850.10">
    <property type="entry name" value="Kinesin motor domain"/>
    <property type="match status" value="1"/>
</dbReference>
<dbReference type="SMART" id="SM00242">
    <property type="entry name" value="MYSc"/>
    <property type="match status" value="1"/>
</dbReference>
<sequence>MDRRVTGERGGLKKSTHIVPCFLFVELVIMSAVVLLAYYFEYTDTFPVHLRGFFCFDRTFSRPYPGPEESSRAPPALVYSLVTAIPTITILVGELAAFFSKPESPQEKTIVTADCCYFSPMLRRLVRFLGIYSFGLFVTTIFANAGQVVTGSQAPHFLSVCRPNYTALGCKSSLQYISERRACRGNPSIITSARKSFPSKDTALSTYCAVYTAMYITLACKTKGTRLATPALSLAVISLAVMVGVVRVAEYRNHWSDVLAGYITGGAIASFLVICVINNFQQKLPPKPTPALPLPPPPPPPPPSELPSITMPSVESPLEKLSDLQREVRRFLLRQWCFSYLFVTHTFGLKRNFTQTKSVIMSEAERFLYGDRSAITDPLAQADWASKKLIWVPSEKVGFESGSVIEEKGDECIVELSDSGKKIKVSKDDIQKMNPPKFNKVEDMAELTCLNEASVLHNLKERYYSGLIYTYSGLFCVVINPYKHLPIYSEEIVDMYRGKKRHEMPPHIYAITDTAYRSMMQDREDQSILCTKNRKHKKVIQYLASVALSSKTKKDPSSSSLSHGELEKQLLQANPILEAFGNAKTVKNDNSSRFGKFIRINFDVNGYIVGANIETYLLEKSRAIRQAKEERTFHIFYYLLSGAGDKQRSELCLEDYGKYRFLSNGKVTIQGQQDKELYTETMDAFKIMSIPEDEQTGLLKVVSAVLHLGNIIFKKERNSDQASMPDDTAAQKVCHLLGMNVTDFVRALLSPRIKVGRDYVQKAQTQEQAEFAVEALAKATYERLFRWLVTRINKALDKTKRQGASFIGILDIAGFEIFELNSFEQLCINYTNEKLQQLFNHTMFILEQEEYQREGIEWSFIDFGLDLQPCIDLIERPTGPPGILALLDEECWFPKATDKTFVDKLVQEQGNHPKFQKAKKLKDDSDFCIIHYAGKVDYKAVEWLMKNMDPLNENITTLLNQSPDKFVSELWKDVDRIVGLDKVAGMAESAHGAFKTRKGMFRTVGQLYKEQLSNLMTTLRNTNPNFVRCIIPNHEKKAGKLDAHLVLEQLKCNGVLEGIRICRQGFPNRIIFQEFRQRYELLTPNAIPKGFMDGKQACVLMIKALELDSNLYRIGQSKVFFRAGVLAHLEEERDIKITDVILKFQAWSMRVIQRNCAAYLKLKNWLWWRLFTKVKPLLQVTRQDEEMQAKEEELLKNWRRSYDLESRVEEEEERVTHLQKEKKKMQQNITDLEQQLDEEEGARQKLQLEKVTTDSKLKKLEEELMLLDDQNSKLLKEKKQMEDRISEFSSNLAEEEEKSKSLQKLKNKHEAMITDLEERLKKEEKTRQELEKNRRKLEGDTTELNDHLADLRAQIAELRAQLAKKEEELQAALARIEQETSLKNAAQKRVRELEAQVTELQEDLELEKASRNKAEKHRRDLSEELEALKSELEDTLDSTAAQQELRAKRESEVAQLKKTLEDEVQSHEQLLTEMRQKHTQAFEELNEQLEQAKRNKASTEKVKHALESERNELQIELQSVSQSRNDSEHRRKKAEAQLQELQLKHTESEKQKKEMADKMSKMQMELESLSSTLSEVESKSIKAAKDCSSVESQLQDSQVLLQEETRQKLALNTRLRQLEDEQNRMKELLDEEEEGRRSVEKQLQSSQTQLSELRKKLEQEAVNLEASEEGKRKLQREMENLNQTLEEKSAAYDKLEKTKVRLQQELDDLLVSQDHLRQIVQELERKQKKFDQMLAEEKSISARYGEERDRAEAEAREKETKALTLAQKLEVLQEQRNELERANKLLKTEMEDLVSSKDDVGKSVHELERAKRAMEQQLEEMKLQVEEMEDELQLTEDAKLRLEVNLQALKTQFERDLQGRDEQGEEKRKQLMKQVREMEVELEDERKQRSVALAAKKKLELDLSDLEAQIDQAVKARDEALRQLKKLQAQVKDQLRDVDELKAARDAALNIAKENERKLKSLEAENMQLHEDLSAADRSKKQIQQERDEMHDEVTACNSKMSALNEEKRRLEARIAQLEEELDEEQCSIDLVNDQLKKANGQVDTLSTELSGERSAAQKSETARQQLERQNKDLKAKLQELEGSVKSKFKSTIAALEAKILQLEEQLEQEAKDKQQTSKAMRRNEKRLKEVLLQVEDERRNGEQFKDQMEKANSRMKQLKRQLEEAEEEATRANAFRRKLQRELEDATEASDAMNREVSTLKSKLRRGGDFTLNVRRGVREEDMDETSETTPE</sequence>
<proteinExistence type="inferred from homology"/>
<keyword evidence="10" id="KW-0175">Coiled coil</keyword>
<dbReference type="GO" id="GO:0099512">
    <property type="term" value="C:supramolecular fiber"/>
    <property type="evidence" value="ECO:0007669"/>
    <property type="project" value="UniProtKB-ARBA"/>
</dbReference>
<dbReference type="Gene3D" id="1.20.5.340">
    <property type="match status" value="3"/>
</dbReference>
<organism evidence="22 23">
    <name type="scientific">Silurus meridionalis</name>
    <name type="common">Southern catfish</name>
    <name type="synonym">Silurus soldatovi meridionalis</name>
    <dbReference type="NCBI Taxonomy" id="175797"/>
    <lineage>
        <taxon>Eukaryota</taxon>
        <taxon>Metazoa</taxon>
        <taxon>Chordata</taxon>
        <taxon>Craniata</taxon>
        <taxon>Vertebrata</taxon>
        <taxon>Euteleostomi</taxon>
        <taxon>Actinopterygii</taxon>
        <taxon>Neopterygii</taxon>
        <taxon>Teleostei</taxon>
        <taxon>Ostariophysi</taxon>
        <taxon>Siluriformes</taxon>
        <taxon>Siluridae</taxon>
        <taxon>Silurus</taxon>
    </lineage>
</organism>
<evidence type="ECO:0000259" key="21">
    <source>
        <dbReference type="PROSITE" id="PS51844"/>
    </source>
</evidence>
<feature type="compositionally biased region" description="Low complexity" evidence="18">
    <location>
        <begin position="1565"/>
        <end position="1575"/>
    </location>
</feature>
<feature type="transmembrane region" description="Helical" evidence="19">
    <location>
        <begin position="21"/>
        <end position="40"/>
    </location>
</feature>
<dbReference type="FunFam" id="3.40.850.10:FF:000101">
    <property type="entry name" value="Slow myosin heavy chain 2"/>
    <property type="match status" value="1"/>
</dbReference>
<keyword evidence="7" id="KW-0067">ATP-binding</keyword>
<feature type="transmembrane region" description="Helical" evidence="19">
    <location>
        <begin position="76"/>
        <end position="99"/>
    </location>
</feature>
<feature type="transmembrane region" description="Helical" evidence="19">
    <location>
        <begin position="258"/>
        <end position="277"/>
    </location>
</feature>
<evidence type="ECO:0000256" key="13">
    <source>
        <dbReference type="ARBA" id="ARBA00023175"/>
    </source>
</evidence>
<dbReference type="Gene3D" id="1.20.120.720">
    <property type="entry name" value="Myosin VI head, motor domain, U50 subdomain"/>
    <property type="match status" value="1"/>
</dbReference>
<protein>
    <recommendedName>
        <fullName evidence="15">Phospholipid phosphatase-related protein type 5</fullName>
    </recommendedName>
    <alternativeName>
        <fullName evidence="16">Lipid phosphate phosphatase-related protein type 5</fullName>
    </alternativeName>
</protein>
<evidence type="ECO:0000256" key="6">
    <source>
        <dbReference type="ARBA" id="ARBA00022741"/>
    </source>
</evidence>
<evidence type="ECO:0000256" key="3">
    <source>
        <dbReference type="ARBA" id="ARBA00008816"/>
    </source>
</evidence>
<evidence type="ECO:0000256" key="2">
    <source>
        <dbReference type="ARBA" id="ARBA00008314"/>
    </source>
</evidence>
<dbReference type="Gene3D" id="1.10.10.820">
    <property type="match status" value="1"/>
</dbReference>
<dbReference type="InterPro" id="IPR002928">
    <property type="entry name" value="Myosin_tail"/>
</dbReference>
<evidence type="ECO:0000256" key="17">
    <source>
        <dbReference type="PROSITE-ProRule" id="PRU00782"/>
    </source>
</evidence>
<dbReference type="InterPro" id="IPR001609">
    <property type="entry name" value="Myosin_head_motor_dom-like"/>
</dbReference>
<dbReference type="Pfam" id="PF02736">
    <property type="entry name" value="Myosin_N"/>
    <property type="match status" value="1"/>
</dbReference>
<comment type="subcellular location">
    <subcellularLocation>
        <location evidence="1">Cell membrane</location>
        <topology evidence="1">Multi-pass membrane protein</topology>
    </subcellularLocation>
</comment>
<comment type="similarity">
    <text evidence="3">Belongs to the PA-phosphatase related phosphoesterase family.</text>
</comment>
<dbReference type="GO" id="GO:0048731">
    <property type="term" value="P:system development"/>
    <property type="evidence" value="ECO:0007669"/>
    <property type="project" value="UniProtKB-ARBA"/>
</dbReference>
<feature type="compositionally biased region" description="Pro residues" evidence="18">
    <location>
        <begin position="287"/>
        <end position="305"/>
    </location>
</feature>
<dbReference type="EMBL" id="JABFDY010000001">
    <property type="protein sequence ID" value="KAF7711007.1"/>
    <property type="molecule type" value="Genomic_DNA"/>
</dbReference>
<dbReference type="Gene3D" id="6.10.250.2420">
    <property type="match status" value="1"/>
</dbReference>
<evidence type="ECO:0000256" key="15">
    <source>
        <dbReference type="ARBA" id="ARBA00069376"/>
    </source>
</evidence>
<feature type="domain" description="Myosin motor" evidence="20">
    <location>
        <begin position="439"/>
        <end position="1134"/>
    </location>
</feature>
<evidence type="ECO:0000256" key="18">
    <source>
        <dbReference type="SAM" id="MobiDB-lite"/>
    </source>
</evidence>
<keyword evidence="12 19" id="KW-0472">Membrane</keyword>
<dbReference type="SUPFAM" id="SSF48317">
    <property type="entry name" value="Acid phosphatase/Vanadium-dependent haloperoxidase"/>
    <property type="match status" value="1"/>
</dbReference>
<feature type="transmembrane region" description="Helical" evidence="19">
    <location>
        <begin position="227"/>
        <end position="246"/>
    </location>
</feature>
<dbReference type="FunFam" id="1.20.58.530:FF:000003">
    <property type="entry name" value="Myosin heavy chain 10"/>
    <property type="match status" value="1"/>
</dbReference>
<evidence type="ECO:0000313" key="23">
    <source>
        <dbReference type="Proteomes" id="UP000606274"/>
    </source>
</evidence>
<evidence type="ECO:0000259" key="20">
    <source>
        <dbReference type="PROSITE" id="PS51456"/>
    </source>
</evidence>
<dbReference type="InterPro" id="IPR000326">
    <property type="entry name" value="PAP2/HPO"/>
</dbReference>
<dbReference type="InterPro" id="IPR036961">
    <property type="entry name" value="Kinesin_motor_dom_sf"/>
</dbReference>
<dbReference type="InterPro" id="IPR027417">
    <property type="entry name" value="P-loop_NTPase"/>
</dbReference>
<dbReference type="FunFam" id="1.20.5.340:FF:000008">
    <property type="entry name" value="Myosin heavy chain 11"/>
    <property type="match status" value="1"/>
</dbReference>
<dbReference type="PRINTS" id="PR00193">
    <property type="entry name" value="MYOSINHEAVY"/>
</dbReference>
<keyword evidence="5 19" id="KW-0812">Transmembrane</keyword>
<feature type="compositionally biased region" description="Basic and acidic residues" evidence="18">
    <location>
        <begin position="1576"/>
        <end position="1585"/>
    </location>
</feature>
<evidence type="ECO:0000256" key="11">
    <source>
        <dbReference type="ARBA" id="ARBA00023123"/>
    </source>
</evidence>
<evidence type="ECO:0000256" key="1">
    <source>
        <dbReference type="ARBA" id="ARBA00004651"/>
    </source>
</evidence>
<keyword evidence="14 17" id="KW-0009">Actin-binding</keyword>